<feature type="transmembrane region" description="Helical" evidence="9">
    <location>
        <begin position="361"/>
        <end position="380"/>
    </location>
</feature>
<keyword evidence="4 9" id="KW-0812">Transmembrane</keyword>
<keyword evidence="12" id="KW-1185">Reference proteome</keyword>
<gene>
    <name evidence="11" type="ORF">E1301_Tti021581</name>
</gene>
<feature type="transmembrane region" description="Helical" evidence="9">
    <location>
        <begin position="387"/>
        <end position="405"/>
    </location>
</feature>
<feature type="transmembrane region" description="Helical" evidence="9">
    <location>
        <begin position="307"/>
        <end position="327"/>
    </location>
</feature>
<dbReference type="AlphaFoldDB" id="A0A5A9P077"/>
<keyword evidence="2 9" id="KW-0328">Glycosyltransferase</keyword>
<evidence type="ECO:0000256" key="10">
    <source>
        <dbReference type="SAM" id="MobiDB-lite"/>
    </source>
</evidence>
<evidence type="ECO:0000256" key="7">
    <source>
        <dbReference type="ARBA" id="ARBA00023136"/>
    </source>
</evidence>
<dbReference type="GO" id="GO:0006506">
    <property type="term" value="P:GPI anchor biosynthetic process"/>
    <property type="evidence" value="ECO:0007669"/>
    <property type="project" value="TreeGrafter"/>
</dbReference>
<evidence type="ECO:0000256" key="1">
    <source>
        <dbReference type="ARBA" id="ARBA00004477"/>
    </source>
</evidence>
<keyword evidence="5 9" id="KW-0256">Endoplasmic reticulum</keyword>
<comment type="caution">
    <text evidence="11">The sequence shown here is derived from an EMBL/GenBank/DDBJ whole genome shotgun (WGS) entry which is preliminary data.</text>
</comment>
<evidence type="ECO:0000313" key="11">
    <source>
        <dbReference type="EMBL" id="KAA0715260.1"/>
    </source>
</evidence>
<keyword evidence="3 11" id="KW-0808">Transferase</keyword>
<feature type="transmembrane region" description="Helical" evidence="9">
    <location>
        <begin position="339"/>
        <end position="355"/>
    </location>
</feature>
<evidence type="ECO:0000313" key="12">
    <source>
        <dbReference type="Proteomes" id="UP000324632"/>
    </source>
</evidence>
<dbReference type="PANTHER" id="PTHR22760">
    <property type="entry name" value="GLYCOSYLTRANSFERASE"/>
    <property type="match status" value="1"/>
</dbReference>
<dbReference type="Pfam" id="PF03901">
    <property type="entry name" value="Glyco_transf_22"/>
    <property type="match status" value="1"/>
</dbReference>
<keyword evidence="7 9" id="KW-0472">Membrane</keyword>
<dbReference type="PANTHER" id="PTHR22760:SF4">
    <property type="entry name" value="GPI MANNOSYLTRANSFERASE 3"/>
    <property type="match status" value="1"/>
</dbReference>
<dbReference type="GO" id="GO:0005789">
    <property type="term" value="C:endoplasmic reticulum membrane"/>
    <property type="evidence" value="ECO:0007669"/>
    <property type="project" value="UniProtKB-SubCell"/>
</dbReference>
<comment type="subcellular location">
    <subcellularLocation>
        <location evidence="1 9">Endoplasmic reticulum membrane</location>
        <topology evidence="1 9">Multi-pass membrane protein</topology>
    </subcellularLocation>
</comment>
<keyword evidence="6 9" id="KW-1133">Transmembrane helix</keyword>
<comment type="function">
    <text evidence="8">Alpha-1,2-mannosyltransferase that catalyzes the transfer of the third mannose, via an alpha-1,2 bond, from a dolichol-phosphate-mannose (Dol-P-Man) to an alpha-D-Man-(1-&gt;6)-2-PEtn-alpha-D-Man-(1-&gt;4)-alpha-D-GlcN-(1-&gt;6)-(1-radyl,2-acyl-sn-glycero-3-phospho)-2-acyl-inositol intermediate to generate an alpha-D-Man-(1-&gt;2)-alpha-D-Man-(1-&gt;6)-2-PEtn-alpha-D-Man-(1-&gt;4)-alpha-D-GlcN-(1-&gt;6)-(1-radyl,2-acyl-sn-glycero-3-phospho)-2-acyl-inositol (also termed H6) and participates in the nineth step of the glycosylphosphatidylinositol-anchor biosynthesis. May also add the third mannose to an alpha-D-Man-(1-&gt;6)-alpha-D-Man-(1-&gt;4)-alpha-D-GlcN-(1-&gt;6)-(1-radyl,2-acyl-sn-glycero-3-phospho)-2-acyl-inositol (also termed H3) intermediate generating an alpha-D-Man-(1-&gt;2)-alpha-D-Man-(1-&gt;6)-alpha-D-Man-(1-&gt;4)-alpha-D-GlcN-(1-&gt;6)-(1-radyl,2-acyl-sn-glycero-3-phospho)-2-acyl-inositol (also termed H4).</text>
</comment>
<dbReference type="EMBL" id="SOYY01000011">
    <property type="protein sequence ID" value="KAA0715260.1"/>
    <property type="molecule type" value="Genomic_DNA"/>
</dbReference>
<evidence type="ECO:0000256" key="6">
    <source>
        <dbReference type="ARBA" id="ARBA00022989"/>
    </source>
</evidence>
<dbReference type="InterPro" id="IPR005599">
    <property type="entry name" value="GPI_mannosylTrfase"/>
</dbReference>
<evidence type="ECO:0000256" key="4">
    <source>
        <dbReference type="ARBA" id="ARBA00022692"/>
    </source>
</evidence>
<feature type="transmembrane region" description="Helical" evidence="9">
    <location>
        <begin position="41"/>
        <end position="65"/>
    </location>
</feature>
<evidence type="ECO:0000256" key="9">
    <source>
        <dbReference type="RuleBase" id="RU363075"/>
    </source>
</evidence>
<feature type="transmembrane region" description="Helical" evidence="9">
    <location>
        <begin position="80"/>
        <end position="102"/>
    </location>
</feature>
<dbReference type="Proteomes" id="UP000324632">
    <property type="component" value="Chromosome 11"/>
</dbReference>
<protein>
    <recommendedName>
        <fullName evidence="9">Mannosyltransferase</fullName>
        <ecNumber evidence="9">2.4.1.-</ecNumber>
    </recommendedName>
</protein>
<dbReference type="GO" id="GO:0000026">
    <property type="term" value="F:alpha-1,2-mannosyltransferase activity"/>
    <property type="evidence" value="ECO:0007669"/>
    <property type="project" value="TreeGrafter"/>
</dbReference>
<evidence type="ECO:0000256" key="5">
    <source>
        <dbReference type="ARBA" id="ARBA00022824"/>
    </source>
</evidence>
<sequence>MEKIRDRFKQSKSSSRETVKLRKRSSTLYSTDDGRANTHNAIGVSVIVFTILFRLVNCVLVQTSFVPDEYWQSLEISHRMHIHCINVLRLCWTSLTILTYGYETWEWREGIRGYSYPLLFAMMYKILQLIGYDTVQLLVFVPRVFQALLCAYADLKLYRLVLQWETPDVAKWTFFCQLCSWFTWYCCTRTLSNTMETVLTTLALCFYPLPGSKMHNSWKYLCLVSLAVVVRPTALIVWIPLLFCHLCGEQNKLRLITQQCFPIAALTLAISTLIDSVFYGKWIFVQWNFLKLNVLESVGEFYGTHPWHWYFSQGFLVVVGPHLPLFLHGCSLSSKKHRILLITIIWTTVIYSFLAHKEFRFIYPVLPFCVVFCGMSLAKLQTWRKPAAVLLLVSNLIPALYTGLIHQRGTLDVMSELQPLCDLSGGQRSPDVLFLMPCHSTPLYSHLHCPLKLRFLECPPDLTGNKEYVDEAEMFFSDPLSWMRRSFSSQEMLPTHVVMFDCLEKDIASFLLENRFAKQAEIFHTHFPEGRVGENIVIYVRNPSHYFTE</sequence>
<evidence type="ECO:0000256" key="2">
    <source>
        <dbReference type="ARBA" id="ARBA00022676"/>
    </source>
</evidence>
<accession>A0A5A9P077</accession>
<feature type="region of interest" description="Disordered" evidence="10">
    <location>
        <begin position="1"/>
        <end position="20"/>
    </location>
</feature>
<feature type="transmembrane region" description="Helical" evidence="9">
    <location>
        <begin position="114"/>
        <end position="132"/>
    </location>
</feature>
<evidence type="ECO:0000256" key="8">
    <source>
        <dbReference type="ARBA" id="ARBA00093333"/>
    </source>
</evidence>
<organism evidence="11 12">
    <name type="scientific">Triplophysa tibetana</name>
    <dbReference type="NCBI Taxonomy" id="1572043"/>
    <lineage>
        <taxon>Eukaryota</taxon>
        <taxon>Metazoa</taxon>
        <taxon>Chordata</taxon>
        <taxon>Craniata</taxon>
        <taxon>Vertebrata</taxon>
        <taxon>Euteleostomi</taxon>
        <taxon>Actinopterygii</taxon>
        <taxon>Neopterygii</taxon>
        <taxon>Teleostei</taxon>
        <taxon>Ostariophysi</taxon>
        <taxon>Cypriniformes</taxon>
        <taxon>Nemacheilidae</taxon>
        <taxon>Triplophysa</taxon>
    </lineage>
</organism>
<name>A0A5A9P077_9TELE</name>
<comment type="similarity">
    <text evidence="9">Belongs to the glycosyltransferase 22 family.</text>
</comment>
<dbReference type="EC" id="2.4.1.-" evidence="9"/>
<proteinExistence type="inferred from homology"/>
<feature type="transmembrane region" description="Helical" evidence="9">
    <location>
        <begin position="218"/>
        <end position="243"/>
    </location>
</feature>
<reference evidence="11 12" key="1">
    <citation type="journal article" date="2019" name="Mol. Ecol. Resour.">
        <title>Chromosome-level genome assembly of Triplophysa tibetana, a fish adapted to the harsh high-altitude environment of the Tibetan Plateau.</title>
        <authorList>
            <person name="Yang X."/>
            <person name="Liu H."/>
            <person name="Ma Z."/>
            <person name="Zou Y."/>
            <person name="Zou M."/>
            <person name="Mao Y."/>
            <person name="Li X."/>
            <person name="Wang H."/>
            <person name="Chen T."/>
            <person name="Wang W."/>
            <person name="Yang R."/>
        </authorList>
    </citation>
    <scope>NUCLEOTIDE SEQUENCE [LARGE SCALE GENOMIC DNA]</scope>
    <source>
        <strain evidence="11">TTIB1903HZAU</strain>
        <tissue evidence="11">Muscle</tissue>
    </source>
</reference>
<feature type="transmembrane region" description="Helical" evidence="9">
    <location>
        <begin position="263"/>
        <end position="287"/>
    </location>
</feature>
<evidence type="ECO:0000256" key="3">
    <source>
        <dbReference type="ARBA" id="ARBA00022679"/>
    </source>
</evidence>